<dbReference type="Pfam" id="PF13372">
    <property type="entry name" value="Alginate_exp"/>
    <property type="match status" value="1"/>
</dbReference>
<evidence type="ECO:0000259" key="1">
    <source>
        <dbReference type="Pfam" id="PF13372"/>
    </source>
</evidence>
<comment type="caution">
    <text evidence="2">The sequence shown here is derived from an EMBL/GenBank/DDBJ whole genome shotgun (WGS) entry which is preliminary data.</text>
</comment>
<sequence length="420" mass="47594">MKIHNSFTLAFFLFFTYFSNAQLKIDAELRPRFEYRHGFKTLFADNVDPAAFVSQRTRLKTAYKTEKLDFFLSIQDIRIWGDVPQLNTADKNGLSIHEAWGKIMFTPEFSAKIGRQEISLDDQRIFGSVDWAQQARSHDAAVLNYQKNRFTLNIGAAFNQDAERLTETTLTTPNTYKSLQYAWLHKDWNNFSASLLFLNNGLQYIDDTNTDNNETRYSQTAGTHFGYKKNKLGIIGNAYYQFGNDLADNDLSAYLLGLEASYKITPSFTPILGIEVQSGNDNGTTSNRENTAFNPFYGTNHKFNGLMDYFYVGNHINNVGLIDLYAKAKIALTTKANLLVAIHNFSAAADMPSNGDTQFGNEIDLVYSYKMQKDIAIKAGYSHLFAADGMELLKENTDGNTNNWGWIMLIIKPTLFTSNN</sequence>
<reference evidence="3" key="1">
    <citation type="journal article" date="2019" name="Int. J. Syst. Evol. Microbiol.">
        <title>The Global Catalogue of Microorganisms (GCM) 10K type strain sequencing project: providing services to taxonomists for standard genome sequencing and annotation.</title>
        <authorList>
            <consortium name="The Broad Institute Genomics Platform"/>
            <consortium name="The Broad Institute Genome Sequencing Center for Infectious Disease"/>
            <person name="Wu L."/>
            <person name="Ma J."/>
        </authorList>
    </citation>
    <scope>NUCLEOTIDE SEQUENCE [LARGE SCALE GENOMIC DNA]</scope>
    <source>
        <strain evidence="3">KCTC 42423</strain>
    </source>
</reference>
<keyword evidence="3" id="KW-1185">Reference proteome</keyword>
<proteinExistence type="predicted"/>
<dbReference type="RefSeq" id="WP_378258619.1">
    <property type="nucleotide sequence ID" value="NZ_JBHSJV010000001.1"/>
</dbReference>
<dbReference type="SUPFAM" id="SSF56935">
    <property type="entry name" value="Porins"/>
    <property type="match status" value="1"/>
</dbReference>
<dbReference type="EMBL" id="JBHULX010000027">
    <property type="protein sequence ID" value="MFD2591945.1"/>
    <property type="molecule type" value="Genomic_DNA"/>
</dbReference>
<gene>
    <name evidence="2" type="ORF">ACFSTE_13995</name>
</gene>
<dbReference type="Proteomes" id="UP001597459">
    <property type="component" value="Unassembled WGS sequence"/>
</dbReference>
<feature type="domain" description="Alginate export" evidence="1">
    <location>
        <begin position="22"/>
        <end position="388"/>
    </location>
</feature>
<evidence type="ECO:0000313" key="3">
    <source>
        <dbReference type="Proteomes" id="UP001597459"/>
    </source>
</evidence>
<organism evidence="2 3">
    <name type="scientific">Aquimarina hainanensis</name>
    <dbReference type="NCBI Taxonomy" id="1578017"/>
    <lineage>
        <taxon>Bacteria</taxon>
        <taxon>Pseudomonadati</taxon>
        <taxon>Bacteroidota</taxon>
        <taxon>Flavobacteriia</taxon>
        <taxon>Flavobacteriales</taxon>
        <taxon>Flavobacteriaceae</taxon>
        <taxon>Aquimarina</taxon>
    </lineage>
</organism>
<dbReference type="InterPro" id="IPR025388">
    <property type="entry name" value="Alginate_export_dom"/>
</dbReference>
<name>A0ABW5NBY2_9FLAO</name>
<protein>
    <submittedName>
        <fullName evidence="2">Alginate export family protein</fullName>
    </submittedName>
</protein>
<dbReference type="Gene3D" id="2.40.160.100">
    <property type="match status" value="1"/>
</dbReference>
<accession>A0ABW5NBY2</accession>
<evidence type="ECO:0000313" key="2">
    <source>
        <dbReference type="EMBL" id="MFD2591945.1"/>
    </source>
</evidence>
<dbReference type="InterPro" id="IPR053728">
    <property type="entry name" value="Alginate_Permeability_Chnl"/>
</dbReference>